<accession>A0A6M0JVD3</accession>
<keyword evidence="6" id="KW-1185">Reference proteome</keyword>
<dbReference type="PANTHER" id="PTHR42832:SF3">
    <property type="entry name" value="L-GLUTAMINE--4-(METHYLSULFANYL)-2-OXOBUTANOATE AMINOTRANSFERASE"/>
    <property type="match status" value="1"/>
</dbReference>
<dbReference type="InterPro" id="IPR050881">
    <property type="entry name" value="LL-DAP_aminotransferase"/>
</dbReference>
<evidence type="ECO:0000259" key="4">
    <source>
        <dbReference type="Pfam" id="PF00155"/>
    </source>
</evidence>
<dbReference type="EC" id="2.6.1.17" evidence="5"/>
<evidence type="ECO:0000313" key="5">
    <source>
        <dbReference type="EMBL" id="NEV61496.1"/>
    </source>
</evidence>
<dbReference type="PANTHER" id="PTHR42832">
    <property type="entry name" value="AMINO ACID AMINOTRANSFERASE"/>
    <property type="match status" value="1"/>
</dbReference>
<keyword evidence="2 5" id="KW-0032">Aminotransferase</keyword>
<dbReference type="InterPro" id="IPR019878">
    <property type="entry name" value="DapC_beta/gammaproteobac"/>
</dbReference>
<evidence type="ECO:0000313" key="6">
    <source>
        <dbReference type="Proteomes" id="UP000483379"/>
    </source>
</evidence>
<dbReference type="Proteomes" id="UP000483379">
    <property type="component" value="Unassembled WGS sequence"/>
</dbReference>
<dbReference type="Pfam" id="PF00155">
    <property type="entry name" value="Aminotran_1_2"/>
    <property type="match status" value="1"/>
</dbReference>
<comment type="caution">
    <text evidence="5">The sequence shown here is derived from an EMBL/GenBank/DDBJ whole genome shotgun (WGS) entry which is preliminary data.</text>
</comment>
<evidence type="ECO:0000256" key="2">
    <source>
        <dbReference type="ARBA" id="ARBA00022576"/>
    </source>
</evidence>
<dbReference type="SUPFAM" id="SSF53383">
    <property type="entry name" value="PLP-dependent transferases"/>
    <property type="match status" value="1"/>
</dbReference>
<name>A0A6M0JVD3_9GAMM</name>
<organism evidence="5 6">
    <name type="scientific">Thiorhodococcus minor</name>
    <dbReference type="NCBI Taxonomy" id="57489"/>
    <lineage>
        <taxon>Bacteria</taxon>
        <taxon>Pseudomonadati</taxon>
        <taxon>Pseudomonadota</taxon>
        <taxon>Gammaproteobacteria</taxon>
        <taxon>Chromatiales</taxon>
        <taxon>Chromatiaceae</taxon>
        <taxon>Thiorhodococcus</taxon>
    </lineage>
</organism>
<dbReference type="InterPro" id="IPR015424">
    <property type="entry name" value="PyrdxlP-dep_Trfase"/>
</dbReference>
<dbReference type="GO" id="GO:0009089">
    <property type="term" value="P:lysine biosynthetic process via diaminopimelate"/>
    <property type="evidence" value="ECO:0007669"/>
    <property type="project" value="InterPro"/>
</dbReference>
<dbReference type="AlphaFoldDB" id="A0A6M0JVD3"/>
<reference evidence="5 6" key="1">
    <citation type="submission" date="2020-02" db="EMBL/GenBank/DDBJ databases">
        <title>Genome sequences of Thiorhodococcus mannitoliphagus and Thiorhodococcus minor, purple sulfur photosynthetic bacteria in the gammaproteobacterial family, Chromatiaceae.</title>
        <authorList>
            <person name="Aviles F.A."/>
            <person name="Meyer T.E."/>
            <person name="Kyndt J.A."/>
        </authorList>
    </citation>
    <scope>NUCLEOTIDE SEQUENCE [LARGE SCALE GENOMIC DNA]</scope>
    <source>
        <strain evidence="5 6">DSM 11518</strain>
    </source>
</reference>
<evidence type="ECO:0000256" key="1">
    <source>
        <dbReference type="ARBA" id="ARBA00001933"/>
    </source>
</evidence>
<proteinExistence type="predicted"/>
<evidence type="ECO:0000256" key="3">
    <source>
        <dbReference type="ARBA" id="ARBA00022679"/>
    </source>
</evidence>
<dbReference type="InterPro" id="IPR015422">
    <property type="entry name" value="PyrdxlP-dep_Trfase_small"/>
</dbReference>
<dbReference type="Gene3D" id="3.40.640.10">
    <property type="entry name" value="Type I PLP-dependent aspartate aminotransferase-like (Major domain)"/>
    <property type="match status" value="1"/>
</dbReference>
<keyword evidence="3 5" id="KW-0808">Transferase</keyword>
<dbReference type="GO" id="GO:0009016">
    <property type="term" value="F:succinyldiaminopimelate transaminase activity"/>
    <property type="evidence" value="ECO:0007669"/>
    <property type="project" value="UniProtKB-EC"/>
</dbReference>
<protein>
    <submittedName>
        <fullName evidence="5">Succinyldiaminopimelate transaminase</fullName>
        <ecNumber evidence="5">2.6.1.17</ecNumber>
    </submittedName>
</protein>
<gene>
    <name evidence="5" type="primary">dapC</name>
    <name evidence="5" type="ORF">G3446_06230</name>
</gene>
<comment type="cofactor">
    <cofactor evidence="1">
        <name>pyridoxal 5'-phosphate</name>
        <dbReference type="ChEBI" id="CHEBI:597326"/>
    </cofactor>
</comment>
<feature type="domain" description="Aminotransferase class I/classII large" evidence="4">
    <location>
        <begin position="34"/>
        <end position="382"/>
    </location>
</feature>
<dbReference type="Gene3D" id="3.90.1150.10">
    <property type="entry name" value="Aspartate Aminotransferase, domain 1"/>
    <property type="match status" value="1"/>
</dbReference>
<dbReference type="NCBIfam" id="TIGR03538">
    <property type="entry name" value="DapC_gpp"/>
    <property type="match status" value="1"/>
</dbReference>
<dbReference type="InterPro" id="IPR015421">
    <property type="entry name" value="PyrdxlP-dep_Trfase_major"/>
</dbReference>
<dbReference type="GO" id="GO:0030170">
    <property type="term" value="F:pyridoxal phosphate binding"/>
    <property type="evidence" value="ECO:0007669"/>
    <property type="project" value="InterPro"/>
</dbReference>
<dbReference type="RefSeq" id="WP_164451775.1">
    <property type="nucleotide sequence ID" value="NZ_JAAIJQ010000013.1"/>
</dbReference>
<dbReference type="InterPro" id="IPR004839">
    <property type="entry name" value="Aminotransferase_I/II_large"/>
</dbReference>
<dbReference type="EMBL" id="JAAIJQ010000013">
    <property type="protein sequence ID" value="NEV61496.1"/>
    <property type="molecule type" value="Genomic_DNA"/>
</dbReference>
<dbReference type="CDD" id="cd00609">
    <property type="entry name" value="AAT_like"/>
    <property type="match status" value="1"/>
</dbReference>
<sequence length="403" mass="44718">MNPDLGLLQPYPFEKLQALKRNIDPPSHLDHLALYIGEPKHPTPSMISDAVITHLHQLAVYPTTRGLQELRETIAAWLSRRFHLAAEGAGLPGIDPECQILPVNGTREALFSFAQAVVDRSRRPLVLMPNPCYQIYEGAALLAGAEPRYLGCYKENAFIPDFEAVDAATWDRCQLLYVCSPGNPTGAVFSEETFARLIELAHRHDFVIASDECYSEIYPDELQPPVGLLQAARAAGNEDFSRCMVFHSLSKRSNAPGLRSGFVAGDARLIEGFLTYRTYHGCAMSLAVQRGSMAAWQDEAHVRKNRQLYREKQAAVEAILGDVMDLGPRGAGFYLWPETPIPDAEFAQRLFAEENLTVLPGSFLAREIDGIGPGAQRVRIALVPPLDECVDAAQRIRRVIERL</sequence>